<dbReference type="EMBL" id="BAAAWD010000019">
    <property type="protein sequence ID" value="GAA3029443.1"/>
    <property type="molecule type" value="Genomic_DNA"/>
</dbReference>
<evidence type="ECO:0000313" key="2">
    <source>
        <dbReference type="Proteomes" id="UP001499930"/>
    </source>
</evidence>
<gene>
    <name evidence="1" type="ORF">GCM10017559_64950</name>
</gene>
<keyword evidence="2" id="KW-1185">Reference proteome</keyword>
<dbReference type="Proteomes" id="UP001499930">
    <property type="component" value="Unassembled WGS sequence"/>
</dbReference>
<name>A0ABP6L174_9ACTN</name>
<proteinExistence type="predicted"/>
<evidence type="ECO:0000313" key="1">
    <source>
        <dbReference type="EMBL" id="GAA3029443.1"/>
    </source>
</evidence>
<sequence>MTDPAGAFPFCAAFPWAQRPAQGAPVRPHRSVAAGRTDVRALDIHTTSALARYTAGTEPCAAMGAARLARNPLNLRRIDISAKY</sequence>
<accession>A0ABP6L174</accession>
<organism evidence="1 2">
    <name type="scientific">Streptosporangium longisporum</name>
    <dbReference type="NCBI Taxonomy" id="46187"/>
    <lineage>
        <taxon>Bacteria</taxon>
        <taxon>Bacillati</taxon>
        <taxon>Actinomycetota</taxon>
        <taxon>Actinomycetes</taxon>
        <taxon>Streptosporangiales</taxon>
        <taxon>Streptosporangiaceae</taxon>
        <taxon>Streptosporangium</taxon>
    </lineage>
</organism>
<comment type="caution">
    <text evidence="1">The sequence shown here is derived from an EMBL/GenBank/DDBJ whole genome shotgun (WGS) entry which is preliminary data.</text>
</comment>
<reference evidence="2" key="1">
    <citation type="journal article" date="2019" name="Int. J. Syst. Evol. Microbiol.">
        <title>The Global Catalogue of Microorganisms (GCM) 10K type strain sequencing project: providing services to taxonomists for standard genome sequencing and annotation.</title>
        <authorList>
            <consortium name="The Broad Institute Genomics Platform"/>
            <consortium name="The Broad Institute Genome Sequencing Center for Infectious Disease"/>
            <person name="Wu L."/>
            <person name="Ma J."/>
        </authorList>
    </citation>
    <scope>NUCLEOTIDE SEQUENCE [LARGE SCALE GENOMIC DNA]</scope>
    <source>
        <strain evidence="2">JCM 3106</strain>
    </source>
</reference>
<protein>
    <submittedName>
        <fullName evidence="1">Uncharacterized protein</fullName>
    </submittedName>
</protein>